<name>A0A6J4SCR2_9ACTN</name>
<sequence>ERFQGHEGLDRGGARHRARVRSGLYQGLQDALRGLYLPGDGPPDTAGPPPGALGRGGLGCRLRCAQPRLRPGLLPPHTGPAGLPGGLRRPRPRRVFPADREGGDRRGYGGGAGALCLPLRLGGGLFRRLRARWLEPLRLLGRVQRGVPDPEPRHSHRGSGGVAAGAGGVAALATPGPLPALRRAL</sequence>
<feature type="non-terminal residue" evidence="2">
    <location>
        <position position="1"/>
    </location>
</feature>
<feature type="non-terminal residue" evidence="2">
    <location>
        <position position="185"/>
    </location>
</feature>
<feature type="region of interest" description="Disordered" evidence="1">
    <location>
        <begin position="69"/>
        <end position="104"/>
    </location>
</feature>
<dbReference type="AlphaFoldDB" id="A0A6J4SCR2"/>
<feature type="compositionally biased region" description="Gly residues" evidence="1">
    <location>
        <begin position="158"/>
        <end position="168"/>
    </location>
</feature>
<accession>A0A6J4SCR2</accession>
<proteinExistence type="predicted"/>
<reference evidence="2" key="1">
    <citation type="submission" date="2020-02" db="EMBL/GenBank/DDBJ databases">
        <authorList>
            <person name="Meier V. D."/>
        </authorList>
    </citation>
    <scope>NUCLEOTIDE SEQUENCE</scope>
    <source>
        <strain evidence="2">AVDCRST_MAG05</strain>
    </source>
</reference>
<protein>
    <submittedName>
        <fullName evidence="2">Substrate-specific component ThiT of thiamin ECF transporter</fullName>
    </submittedName>
</protein>
<evidence type="ECO:0000313" key="2">
    <source>
        <dbReference type="EMBL" id="CAA9490784.1"/>
    </source>
</evidence>
<dbReference type="EMBL" id="CADCVM010000201">
    <property type="protein sequence ID" value="CAA9490784.1"/>
    <property type="molecule type" value="Genomic_DNA"/>
</dbReference>
<organism evidence="2">
    <name type="scientific">uncultured Rubrobacteraceae bacterium</name>
    <dbReference type="NCBI Taxonomy" id="349277"/>
    <lineage>
        <taxon>Bacteria</taxon>
        <taxon>Bacillati</taxon>
        <taxon>Actinomycetota</taxon>
        <taxon>Rubrobacteria</taxon>
        <taxon>Rubrobacterales</taxon>
        <taxon>Rubrobacteraceae</taxon>
        <taxon>environmental samples</taxon>
    </lineage>
</organism>
<evidence type="ECO:0000256" key="1">
    <source>
        <dbReference type="SAM" id="MobiDB-lite"/>
    </source>
</evidence>
<gene>
    <name evidence="2" type="ORF">AVDCRST_MAG05-1884</name>
</gene>
<feature type="region of interest" description="Disordered" evidence="1">
    <location>
        <begin position="144"/>
        <end position="168"/>
    </location>
</feature>